<proteinExistence type="inferred from homology"/>
<dbReference type="InterPro" id="IPR003593">
    <property type="entry name" value="AAA+_ATPase"/>
</dbReference>
<feature type="domain" description="ABC transporter" evidence="5">
    <location>
        <begin position="65"/>
        <end position="295"/>
    </location>
</feature>
<evidence type="ECO:0000313" key="6">
    <source>
        <dbReference type="EMBL" id="HEN14521.1"/>
    </source>
</evidence>
<dbReference type="InterPro" id="IPR003439">
    <property type="entry name" value="ABC_transporter-like_ATP-bd"/>
</dbReference>
<comment type="similarity">
    <text evidence="1">Belongs to the ABC transporter superfamily.</text>
</comment>
<dbReference type="SMART" id="SM00382">
    <property type="entry name" value="AAA"/>
    <property type="match status" value="1"/>
</dbReference>
<reference evidence="6" key="1">
    <citation type="journal article" date="2020" name="mSystems">
        <title>Genome- and Community-Level Interaction Insights into Carbon Utilization and Element Cycling Functions of Hydrothermarchaeota in Hydrothermal Sediment.</title>
        <authorList>
            <person name="Zhou Z."/>
            <person name="Liu Y."/>
            <person name="Xu W."/>
            <person name="Pan J."/>
            <person name="Luo Z.H."/>
            <person name="Li M."/>
        </authorList>
    </citation>
    <scope>NUCLEOTIDE SEQUENCE [LARGE SCALE GENOMIC DNA]</scope>
    <source>
        <strain evidence="6">SpSt-339</strain>
    </source>
</reference>
<dbReference type="GO" id="GO:0005524">
    <property type="term" value="F:ATP binding"/>
    <property type="evidence" value="ECO:0007669"/>
    <property type="project" value="UniProtKB-KW"/>
</dbReference>
<comment type="caution">
    <text evidence="6">The sequence shown here is derived from an EMBL/GenBank/DDBJ whole genome shotgun (WGS) entry which is preliminary data.</text>
</comment>
<gene>
    <name evidence="6" type="ORF">ENQ76_03510</name>
</gene>
<protein>
    <submittedName>
        <fullName evidence="6">ABC transporter ATP-binding protein</fullName>
    </submittedName>
</protein>
<dbReference type="EMBL" id="DSOK01000111">
    <property type="protein sequence ID" value="HEN14521.1"/>
    <property type="molecule type" value="Genomic_DNA"/>
</dbReference>
<accession>A0A7C2JZJ9</accession>
<name>A0A7C2JZJ9_9PLAN</name>
<dbReference type="InterPro" id="IPR027417">
    <property type="entry name" value="P-loop_NTPase"/>
</dbReference>
<dbReference type="CDD" id="cd03230">
    <property type="entry name" value="ABC_DR_subfamily_A"/>
    <property type="match status" value="1"/>
</dbReference>
<evidence type="ECO:0000256" key="2">
    <source>
        <dbReference type="ARBA" id="ARBA00022448"/>
    </source>
</evidence>
<keyword evidence="3" id="KW-0547">Nucleotide-binding</keyword>
<dbReference type="AlphaFoldDB" id="A0A7C2JZJ9"/>
<evidence type="ECO:0000256" key="4">
    <source>
        <dbReference type="ARBA" id="ARBA00022840"/>
    </source>
</evidence>
<dbReference type="SUPFAM" id="SSF52540">
    <property type="entry name" value="P-loop containing nucleoside triphosphate hydrolases"/>
    <property type="match status" value="1"/>
</dbReference>
<dbReference type="Gene3D" id="3.40.50.300">
    <property type="entry name" value="P-loop containing nucleotide triphosphate hydrolases"/>
    <property type="match status" value="1"/>
</dbReference>
<dbReference type="GO" id="GO:0016887">
    <property type="term" value="F:ATP hydrolysis activity"/>
    <property type="evidence" value="ECO:0007669"/>
    <property type="project" value="InterPro"/>
</dbReference>
<evidence type="ECO:0000256" key="1">
    <source>
        <dbReference type="ARBA" id="ARBA00005417"/>
    </source>
</evidence>
<evidence type="ECO:0000259" key="5">
    <source>
        <dbReference type="PROSITE" id="PS50893"/>
    </source>
</evidence>
<organism evidence="6">
    <name type="scientific">Schlesneria paludicola</name>
    <dbReference type="NCBI Taxonomy" id="360056"/>
    <lineage>
        <taxon>Bacteria</taxon>
        <taxon>Pseudomonadati</taxon>
        <taxon>Planctomycetota</taxon>
        <taxon>Planctomycetia</taxon>
        <taxon>Planctomycetales</taxon>
        <taxon>Planctomycetaceae</taxon>
        <taxon>Schlesneria</taxon>
    </lineage>
</organism>
<evidence type="ECO:0000256" key="3">
    <source>
        <dbReference type="ARBA" id="ARBA00022741"/>
    </source>
</evidence>
<keyword evidence="4 6" id="KW-0067">ATP-binding</keyword>
<dbReference type="PANTHER" id="PTHR43335">
    <property type="entry name" value="ABC TRANSPORTER, ATP-BINDING PROTEIN"/>
    <property type="match status" value="1"/>
</dbReference>
<dbReference type="PANTHER" id="PTHR43335:SF3">
    <property type="entry name" value="ABC TRANSPORTER"/>
    <property type="match status" value="1"/>
</dbReference>
<keyword evidence="2" id="KW-0813">Transport</keyword>
<sequence length="371" mass="41015">MTTPDDTAALDDAALDEVLVASGLLRTDAKPRPAAPLPASNEFVAHEPASARLAKHAHPEPKLAVRVDNLWIRYGKFVAVKGISLAIPHGEVFGFIGPNGAGKSSTIRVLATLQAQYDGRVLIDGLDVRSDCDAVREKIGYVPDFFGVYEDLTVREYLHFFAAAYRLPWAKRPGTVDDVLQLTDLTHKIDFPVDSLSRGMKQRLSLARVLLHDPAVLLLDEPASGLDPRARIEMRELLKALKEMGKTIVISSHILHELAQLCTQIGIIEAGRIVAQGSVAEIYRHLGLLRIVHVQLANRPEELLEKVRGLPGVTRVDEAADRWSIRCEEDALAVEDLHAFLVEHGARLRMFQPEVMDMETAFMKLTEGQTQ</sequence>
<dbReference type="Pfam" id="PF00005">
    <property type="entry name" value="ABC_tran"/>
    <property type="match status" value="1"/>
</dbReference>
<dbReference type="PROSITE" id="PS50893">
    <property type="entry name" value="ABC_TRANSPORTER_2"/>
    <property type="match status" value="1"/>
</dbReference>